<feature type="domain" description="Enoyl reductase (ER)" evidence="3">
    <location>
        <begin position="21"/>
        <end position="348"/>
    </location>
</feature>
<dbReference type="SUPFAM" id="SSF50129">
    <property type="entry name" value="GroES-like"/>
    <property type="match status" value="1"/>
</dbReference>
<dbReference type="Pfam" id="PF16884">
    <property type="entry name" value="ADH_N_2"/>
    <property type="match status" value="1"/>
</dbReference>
<dbReference type="EMBL" id="CAVMBE010000060">
    <property type="protein sequence ID" value="CAK4032234.1"/>
    <property type="molecule type" value="Genomic_DNA"/>
</dbReference>
<feature type="region of interest" description="Disordered" evidence="2">
    <location>
        <begin position="1"/>
        <end position="25"/>
    </location>
</feature>
<dbReference type="AlphaFoldDB" id="A0AAI8Z493"/>
<dbReference type="Proteomes" id="UP001296104">
    <property type="component" value="Unassembled WGS sequence"/>
</dbReference>
<organism evidence="4 5">
    <name type="scientific">Lecanosticta acicola</name>
    <dbReference type="NCBI Taxonomy" id="111012"/>
    <lineage>
        <taxon>Eukaryota</taxon>
        <taxon>Fungi</taxon>
        <taxon>Dikarya</taxon>
        <taxon>Ascomycota</taxon>
        <taxon>Pezizomycotina</taxon>
        <taxon>Dothideomycetes</taxon>
        <taxon>Dothideomycetidae</taxon>
        <taxon>Mycosphaerellales</taxon>
        <taxon>Mycosphaerellaceae</taxon>
        <taxon>Lecanosticta</taxon>
    </lineage>
</organism>
<dbReference type="PANTHER" id="PTHR43205:SF19">
    <property type="entry name" value="ENOYL REDUCTASE (ER) DOMAIN-CONTAINING PROTEIN"/>
    <property type="match status" value="1"/>
</dbReference>
<sequence>MVKTRQWQLAHKPRDEPQLSGPNPTFKLVETELPEPKEDELLVKTLSLSNDPAQRGWIDPDIPAERLYVPPVAVGAPMAARGLAEVIESKSSTYKKGDTVLATTNWSEYAIVPASTCQPAQDLPGGKSKTHYLGALGMTGLTAYFGLTGVGETTKDDIIVVSGAAGATGSMAVQIAKKIIGCKKVIGIAGTDEKCRWVEKLGADVCLNYKSKSFADDMKKETPGPDGFADVYFDNVAGEILDLMLSRMARHGRIIACGAISSYNTASERTTGLKNWFEIVSMRIKCQGFIVLDFMKDFSKALDIFKQALADGRLQIDEGETVIPTKFEDVPKTWLKLFDGSNQGKLITQIQG</sequence>
<dbReference type="FunFam" id="3.40.50.720:FF:000121">
    <property type="entry name" value="Prostaglandin reductase 2"/>
    <property type="match status" value="1"/>
</dbReference>
<dbReference type="InterPro" id="IPR041694">
    <property type="entry name" value="ADH_N_2"/>
</dbReference>
<dbReference type="Pfam" id="PF00107">
    <property type="entry name" value="ADH_zinc_N"/>
    <property type="match status" value="1"/>
</dbReference>
<keyword evidence="5" id="KW-1185">Reference proteome</keyword>
<evidence type="ECO:0000256" key="2">
    <source>
        <dbReference type="SAM" id="MobiDB-lite"/>
    </source>
</evidence>
<dbReference type="InterPro" id="IPR020843">
    <property type="entry name" value="ER"/>
</dbReference>
<dbReference type="InterPro" id="IPR011032">
    <property type="entry name" value="GroES-like_sf"/>
</dbReference>
<dbReference type="SUPFAM" id="SSF51735">
    <property type="entry name" value="NAD(P)-binding Rossmann-fold domains"/>
    <property type="match status" value="1"/>
</dbReference>
<proteinExistence type="predicted"/>
<evidence type="ECO:0000256" key="1">
    <source>
        <dbReference type="ARBA" id="ARBA00023002"/>
    </source>
</evidence>
<dbReference type="Gene3D" id="3.40.50.720">
    <property type="entry name" value="NAD(P)-binding Rossmann-like Domain"/>
    <property type="match status" value="1"/>
</dbReference>
<evidence type="ECO:0000313" key="4">
    <source>
        <dbReference type="EMBL" id="CAK4032234.1"/>
    </source>
</evidence>
<evidence type="ECO:0000313" key="5">
    <source>
        <dbReference type="Proteomes" id="UP001296104"/>
    </source>
</evidence>
<protein>
    <submittedName>
        <fullName evidence="4">Related to endo-polygalacturonase 6</fullName>
    </submittedName>
</protein>
<evidence type="ECO:0000259" key="3">
    <source>
        <dbReference type="SMART" id="SM00829"/>
    </source>
</evidence>
<name>A0AAI8Z493_9PEZI</name>
<dbReference type="SMART" id="SM00829">
    <property type="entry name" value="PKS_ER"/>
    <property type="match status" value="1"/>
</dbReference>
<dbReference type="InterPro" id="IPR013149">
    <property type="entry name" value="ADH-like_C"/>
</dbReference>
<keyword evidence="1" id="KW-0560">Oxidoreductase</keyword>
<dbReference type="PANTHER" id="PTHR43205">
    <property type="entry name" value="PROSTAGLANDIN REDUCTASE"/>
    <property type="match status" value="1"/>
</dbReference>
<dbReference type="GO" id="GO:0016628">
    <property type="term" value="F:oxidoreductase activity, acting on the CH-CH group of donors, NAD or NADP as acceptor"/>
    <property type="evidence" value="ECO:0007669"/>
    <property type="project" value="InterPro"/>
</dbReference>
<dbReference type="InterPro" id="IPR045010">
    <property type="entry name" value="MDR_fam"/>
</dbReference>
<comment type="caution">
    <text evidence="4">The sequence shown here is derived from an EMBL/GenBank/DDBJ whole genome shotgun (WGS) entry which is preliminary data.</text>
</comment>
<dbReference type="InterPro" id="IPR036291">
    <property type="entry name" value="NAD(P)-bd_dom_sf"/>
</dbReference>
<reference evidence="4" key="1">
    <citation type="submission" date="2023-11" db="EMBL/GenBank/DDBJ databases">
        <authorList>
            <person name="Alioto T."/>
            <person name="Alioto T."/>
            <person name="Gomez Garrido J."/>
        </authorList>
    </citation>
    <scope>NUCLEOTIDE SEQUENCE</scope>
</reference>
<dbReference type="Gene3D" id="3.90.180.10">
    <property type="entry name" value="Medium-chain alcohol dehydrogenases, catalytic domain"/>
    <property type="match status" value="1"/>
</dbReference>
<accession>A0AAI8Z493</accession>
<dbReference type="CDD" id="cd05288">
    <property type="entry name" value="PGDH"/>
    <property type="match status" value="1"/>
</dbReference>
<gene>
    <name evidence="4" type="ORF">LECACI_7A007392</name>
</gene>